<dbReference type="GO" id="GO:0030288">
    <property type="term" value="C:outer membrane-bounded periplasmic space"/>
    <property type="evidence" value="ECO:0007669"/>
    <property type="project" value="InterPro"/>
</dbReference>
<reference evidence="5 6" key="1">
    <citation type="submission" date="2019-12" db="EMBL/GenBank/DDBJ databases">
        <title>Paraburkholderia acidiphila 7Q-K02 sp. nov and Paraburkholderia acidisoli DHF22 sp. nov., two strains isolated from forest soil.</title>
        <authorList>
            <person name="Gao Z."/>
            <person name="Qiu L."/>
        </authorList>
    </citation>
    <scope>NUCLEOTIDE SEQUENCE [LARGE SCALE GENOMIC DNA]</scope>
    <source>
        <strain evidence="5 6">7Q-K02</strain>
    </source>
</reference>
<dbReference type="InterPro" id="IPR010486">
    <property type="entry name" value="HNS-dep_expression_A/B"/>
</dbReference>
<feature type="chain" id="PRO_5031103144" evidence="4">
    <location>
        <begin position="27"/>
        <end position="116"/>
    </location>
</feature>
<dbReference type="Proteomes" id="UP000434209">
    <property type="component" value="Chromosome 4"/>
</dbReference>
<dbReference type="SUPFAM" id="SSF47752">
    <property type="entry name" value="Protein HNS-dependent expression A, HdeA"/>
    <property type="match status" value="1"/>
</dbReference>
<evidence type="ECO:0000256" key="3">
    <source>
        <dbReference type="ARBA" id="ARBA00023186"/>
    </source>
</evidence>
<dbReference type="RefSeq" id="WP_158762858.1">
    <property type="nucleotide sequence ID" value="NZ_CP046912.1"/>
</dbReference>
<dbReference type="GO" id="GO:0071468">
    <property type="term" value="P:cellular response to acidic pH"/>
    <property type="evidence" value="ECO:0007669"/>
    <property type="project" value="InterPro"/>
</dbReference>
<accession>A0A7Z2GDT1</accession>
<evidence type="ECO:0000313" key="6">
    <source>
        <dbReference type="Proteomes" id="UP000434209"/>
    </source>
</evidence>
<gene>
    <name evidence="5" type="ORF">FAZ97_32415</name>
</gene>
<evidence type="ECO:0000313" key="5">
    <source>
        <dbReference type="EMBL" id="QGZ59680.1"/>
    </source>
</evidence>
<evidence type="ECO:0000256" key="2">
    <source>
        <dbReference type="ARBA" id="ARBA00022764"/>
    </source>
</evidence>
<keyword evidence="2" id="KW-0574">Periplasm</keyword>
<dbReference type="AlphaFoldDB" id="A0A7Z2GDT1"/>
<evidence type="ECO:0000256" key="4">
    <source>
        <dbReference type="SAM" id="SignalP"/>
    </source>
</evidence>
<protein>
    <submittedName>
        <fullName evidence="5">HdeA</fullName>
    </submittedName>
</protein>
<dbReference type="EMBL" id="CP046912">
    <property type="protein sequence ID" value="QGZ59680.1"/>
    <property type="molecule type" value="Genomic_DNA"/>
</dbReference>
<proteinExistence type="predicted"/>
<dbReference type="InterPro" id="IPR036831">
    <property type="entry name" value="HdeA_sf"/>
</dbReference>
<dbReference type="KEGG" id="pacp:FAZ97_32415"/>
<organism evidence="5 6">
    <name type="scientific">Paraburkholderia acidiphila</name>
    <dbReference type="NCBI Taxonomy" id="2571747"/>
    <lineage>
        <taxon>Bacteria</taxon>
        <taxon>Pseudomonadati</taxon>
        <taxon>Pseudomonadota</taxon>
        <taxon>Betaproteobacteria</taxon>
        <taxon>Burkholderiales</taxon>
        <taxon>Burkholderiaceae</taxon>
        <taxon>Paraburkholderia</taxon>
    </lineage>
</organism>
<dbReference type="OrthoDB" id="8967249at2"/>
<sequence length="116" mass="11953">MKNLIATATLSAALVAGLCVSPLALAETARPVTAVSPATMTCSDFLAVDDAYKPALVYWVSGVDKLGVSETVTTVVDVATPVAAVVGECQKAPHASLANKVHELYKGGRLALFQHS</sequence>
<keyword evidence="1 4" id="KW-0732">Signal</keyword>
<dbReference type="Pfam" id="PF06411">
    <property type="entry name" value="HdeA"/>
    <property type="match status" value="1"/>
</dbReference>
<dbReference type="Gene3D" id="1.10.890.10">
    <property type="entry name" value="HNS-dependent expression A"/>
    <property type="match status" value="1"/>
</dbReference>
<dbReference type="InterPro" id="IPR038303">
    <property type="entry name" value="HdeA/HdeB_sf"/>
</dbReference>
<name>A0A7Z2GDT1_9BURK</name>
<evidence type="ECO:0000256" key="1">
    <source>
        <dbReference type="ARBA" id="ARBA00022729"/>
    </source>
</evidence>
<keyword evidence="6" id="KW-1185">Reference proteome</keyword>
<feature type="signal peptide" evidence="4">
    <location>
        <begin position="1"/>
        <end position="26"/>
    </location>
</feature>
<keyword evidence="3" id="KW-0143">Chaperone</keyword>